<evidence type="ECO:0000256" key="1">
    <source>
        <dbReference type="ARBA" id="ARBA00022450"/>
    </source>
</evidence>
<feature type="domain" description="Beta-ketoacyl synthase-like N-terminal" evidence="3">
    <location>
        <begin position="11"/>
        <end position="94"/>
    </location>
</feature>
<proteinExistence type="predicted"/>
<dbReference type="Gene3D" id="3.40.47.10">
    <property type="match status" value="1"/>
</dbReference>
<dbReference type="GO" id="GO:0004312">
    <property type="term" value="F:fatty acid synthase activity"/>
    <property type="evidence" value="ECO:0007669"/>
    <property type="project" value="TreeGrafter"/>
</dbReference>
<dbReference type="GO" id="GO:0006633">
    <property type="term" value="P:fatty acid biosynthetic process"/>
    <property type="evidence" value="ECO:0007669"/>
    <property type="project" value="TreeGrafter"/>
</dbReference>
<name>A0A1S8ABR7_ROSNE</name>
<dbReference type="InterPro" id="IPR014030">
    <property type="entry name" value="Ketoacyl_synth_N"/>
</dbReference>
<evidence type="ECO:0000256" key="2">
    <source>
        <dbReference type="ARBA" id="ARBA00022553"/>
    </source>
</evidence>
<dbReference type="Pfam" id="PF00109">
    <property type="entry name" value="ketoacyl-synt"/>
    <property type="match status" value="1"/>
</dbReference>
<accession>A0A1S8ABR7</accession>
<dbReference type="OrthoDB" id="329835at2759"/>
<dbReference type="SUPFAM" id="SSF53901">
    <property type="entry name" value="Thiolase-like"/>
    <property type="match status" value="1"/>
</dbReference>
<gene>
    <name evidence="4" type="ORF">SAMD00023353_11900130</name>
</gene>
<dbReference type="OMA" id="HDPICIV"/>
<dbReference type="STRING" id="77044.A0A1S8ABR7"/>
<dbReference type="PANTHER" id="PTHR43775:SF37">
    <property type="entry name" value="SI:DKEY-61P9.11"/>
    <property type="match status" value="1"/>
</dbReference>
<keyword evidence="5" id="KW-1185">Reference proteome</keyword>
<evidence type="ECO:0000313" key="4">
    <source>
        <dbReference type="EMBL" id="GAW27375.1"/>
    </source>
</evidence>
<dbReference type="PANTHER" id="PTHR43775">
    <property type="entry name" value="FATTY ACID SYNTHASE"/>
    <property type="match status" value="1"/>
</dbReference>
<keyword evidence="2" id="KW-0597">Phosphoprotein</keyword>
<sequence>MAAQEQHGSHDPICIVGVSCRLPGGVRSPSDTWQFLLDKKSAQSVVPLERYNIKGFYTPGGDGSGVMNVDGGYFLREDIRQFDNEFFGINSFEATYGEQRWGGPVA</sequence>
<dbReference type="Proteomes" id="UP000054516">
    <property type="component" value="Unassembled WGS sequence"/>
</dbReference>
<dbReference type="GO" id="GO:0044550">
    <property type="term" value="P:secondary metabolite biosynthetic process"/>
    <property type="evidence" value="ECO:0007669"/>
    <property type="project" value="TreeGrafter"/>
</dbReference>
<organism evidence="4">
    <name type="scientific">Rosellinia necatrix</name>
    <name type="common">White root-rot fungus</name>
    <dbReference type="NCBI Taxonomy" id="77044"/>
    <lineage>
        <taxon>Eukaryota</taxon>
        <taxon>Fungi</taxon>
        <taxon>Dikarya</taxon>
        <taxon>Ascomycota</taxon>
        <taxon>Pezizomycotina</taxon>
        <taxon>Sordariomycetes</taxon>
        <taxon>Xylariomycetidae</taxon>
        <taxon>Xylariales</taxon>
        <taxon>Xylariaceae</taxon>
        <taxon>Rosellinia</taxon>
    </lineage>
</organism>
<dbReference type="AlphaFoldDB" id="A0A1S8ABR7"/>
<reference evidence="4" key="1">
    <citation type="submission" date="2016-03" db="EMBL/GenBank/DDBJ databases">
        <title>Draft genome sequence of Rosellinia necatrix.</title>
        <authorList>
            <person name="Kanematsu S."/>
        </authorList>
    </citation>
    <scope>NUCLEOTIDE SEQUENCE [LARGE SCALE GENOMIC DNA]</scope>
    <source>
        <strain evidence="4">W97</strain>
    </source>
</reference>
<evidence type="ECO:0000259" key="3">
    <source>
        <dbReference type="Pfam" id="PF00109"/>
    </source>
</evidence>
<keyword evidence="1" id="KW-0596">Phosphopantetheine</keyword>
<protein>
    <submittedName>
        <fullName evidence="4">Putative polyketide synthase</fullName>
    </submittedName>
</protein>
<dbReference type="InterPro" id="IPR016039">
    <property type="entry name" value="Thiolase-like"/>
</dbReference>
<dbReference type="InterPro" id="IPR050091">
    <property type="entry name" value="PKS_NRPS_Biosynth_Enz"/>
</dbReference>
<evidence type="ECO:0000313" key="5">
    <source>
        <dbReference type="Proteomes" id="UP000054516"/>
    </source>
</evidence>
<dbReference type="EMBL" id="DF977564">
    <property type="protein sequence ID" value="GAW27375.1"/>
    <property type="molecule type" value="Genomic_DNA"/>
</dbReference>